<keyword evidence="2" id="KW-0723">Serine/threonine-protein kinase</keyword>
<evidence type="ECO:0000256" key="6">
    <source>
        <dbReference type="ARBA" id="ARBA00022840"/>
    </source>
</evidence>
<dbReference type="PANTHER" id="PTHR47634">
    <property type="entry name" value="PROTEIN KINASE DOMAIN-CONTAINING PROTEIN-RELATED"/>
    <property type="match status" value="1"/>
</dbReference>
<evidence type="ECO:0000256" key="4">
    <source>
        <dbReference type="ARBA" id="ARBA00022741"/>
    </source>
</evidence>
<evidence type="ECO:0000313" key="11">
    <source>
        <dbReference type="Proteomes" id="UP000091956"/>
    </source>
</evidence>
<dbReference type="SMART" id="SM00220">
    <property type="entry name" value="S_TKc"/>
    <property type="match status" value="1"/>
</dbReference>
<dbReference type="Gene3D" id="3.30.200.20">
    <property type="entry name" value="Phosphorylase Kinase, domain 1"/>
    <property type="match status" value="1"/>
</dbReference>
<comment type="catalytic activity">
    <reaction evidence="8">
        <text>L-seryl-[protein] + ATP = O-phospho-L-seryl-[protein] + ADP + H(+)</text>
        <dbReference type="Rhea" id="RHEA:17989"/>
        <dbReference type="Rhea" id="RHEA-COMP:9863"/>
        <dbReference type="Rhea" id="RHEA-COMP:11604"/>
        <dbReference type="ChEBI" id="CHEBI:15378"/>
        <dbReference type="ChEBI" id="CHEBI:29999"/>
        <dbReference type="ChEBI" id="CHEBI:30616"/>
        <dbReference type="ChEBI" id="CHEBI:83421"/>
        <dbReference type="ChEBI" id="CHEBI:456216"/>
        <dbReference type="EC" id="2.7.11.1"/>
    </reaction>
</comment>
<dbReference type="Proteomes" id="UP000091956">
    <property type="component" value="Unassembled WGS sequence"/>
</dbReference>
<dbReference type="EC" id="2.7.11.1" evidence="1"/>
<keyword evidence="4" id="KW-0547">Nucleotide-binding</keyword>
<proteinExistence type="predicted"/>
<dbReference type="PANTHER" id="PTHR47634:SF9">
    <property type="entry name" value="PROTEIN KINASE DOMAIN-CONTAINING PROTEIN-RELATED"/>
    <property type="match status" value="1"/>
</dbReference>
<protein>
    <recommendedName>
        <fullName evidence="1">non-specific serine/threonine protein kinase</fullName>
        <ecNumber evidence="1">2.7.11.1</ecNumber>
    </recommendedName>
</protein>
<evidence type="ECO:0000259" key="9">
    <source>
        <dbReference type="PROSITE" id="PS50011"/>
    </source>
</evidence>
<dbReference type="GO" id="GO:0005524">
    <property type="term" value="F:ATP binding"/>
    <property type="evidence" value="ECO:0007669"/>
    <property type="project" value="UniProtKB-KW"/>
</dbReference>
<dbReference type="Gene3D" id="1.10.510.10">
    <property type="entry name" value="Transferase(Phosphotransferase) domain 1"/>
    <property type="match status" value="1"/>
</dbReference>
<feature type="domain" description="Protein kinase" evidence="9">
    <location>
        <begin position="56"/>
        <end position="390"/>
    </location>
</feature>
<keyword evidence="5" id="KW-0418">Kinase</keyword>
<keyword evidence="3" id="KW-0808">Transferase</keyword>
<reference evidence="10 11" key="1">
    <citation type="submission" date="2016-03" db="EMBL/GenBank/DDBJ databases">
        <title>Comparative genomics of Pseudogymnoascus destructans, the fungus causing white-nose syndrome of bats.</title>
        <authorList>
            <person name="Palmer J.M."/>
            <person name="Drees K.P."/>
            <person name="Foster J.T."/>
            <person name="Lindner D.L."/>
        </authorList>
    </citation>
    <scope>NUCLEOTIDE SEQUENCE [LARGE SCALE GENOMIC DNA]</scope>
    <source>
        <strain evidence="10 11">UAMH 10579</strain>
    </source>
</reference>
<dbReference type="GO" id="GO:0050684">
    <property type="term" value="P:regulation of mRNA processing"/>
    <property type="evidence" value="ECO:0007669"/>
    <property type="project" value="TreeGrafter"/>
</dbReference>
<evidence type="ECO:0000256" key="2">
    <source>
        <dbReference type="ARBA" id="ARBA00022527"/>
    </source>
</evidence>
<dbReference type="EMBL" id="KV460215">
    <property type="protein sequence ID" value="OBT98678.1"/>
    <property type="molecule type" value="Genomic_DNA"/>
</dbReference>
<evidence type="ECO:0000256" key="7">
    <source>
        <dbReference type="ARBA" id="ARBA00047899"/>
    </source>
</evidence>
<gene>
    <name evidence="10" type="ORF">VE01_03279</name>
</gene>
<dbReference type="STRING" id="342668.A0A1B8GS76"/>
<keyword evidence="11" id="KW-1185">Reference proteome</keyword>
<organism evidence="10 11">
    <name type="scientific">Pseudogymnoascus verrucosus</name>
    <dbReference type="NCBI Taxonomy" id="342668"/>
    <lineage>
        <taxon>Eukaryota</taxon>
        <taxon>Fungi</taxon>
        <taxon>Dikarya</taxon>
        <taxon>Ascomycota</taxon>
        <taxon>Pezizomycotina</taxon>
        <taxon>Leotiomycetes</taxon>
        <taxon>Thelebolales</taxon>
        <taxon>Thelebolaceae</taxon>
        <taxon>Pseudogymnoascus</taxon>
    </lineage>
</organism>
<dbReference type="OrthoDB" id="5979581at2759"/>
<dbReference type="GO" id="GO:0004674">
    <property type="term" value="F:protein serine/threonine kinase activity"/>
    <property type="evidence" value="ECO:0007669"/>
    <property type="project" value="UniProtKB-KW"/>
</dbReference>
<evidence type="ECO:0000256" key="8">
    <source>
        <dbReference type="ARBA" id="ARBA00048679"/>
    </source>
</evidence>
<accession>A0A1B8GS76</accession>
<evidence type="ECO:0000256" key="5">
    <source>
        <dbReference type="ARBA" id="ARBA00022777"/>
    </source>
</evidence>
<dbReference type="AlphaFoldDB" id="A0A1B8GS76"/>
<evidence type="ECO:0000313" key="10">
    <source>
        <dbReference type="EMBL" id="OBT98678.1"/>
    </source>
</evidence>
<sequence>MMMPRSAARSLSLFKRPKVSHHIATKAHLIEEGTLKHYNPELYCPVHTNELFHQRYRTCVKLGYGGYSTVWLCVDETNNSYKALKVGTRRVSKSMTKEVQVLVYLRSLKSVHDGQSWVRMPCDTFQIDSPGGSHACLVYEPLGISLLERIDLQPGKRLELPLVKVATYCLLLAIDYLHSSGVIHTDIKLDNIQEALLDEDTEVLNRLGEAERRQPSPQKIVTDRATIYTSRRLDYESGVVYPILTDLGMAVFGSAEYTHTIQAIPYRAPEVILGMKWNESVDIWNLGIIVWELLCGEHLFGRDNELDTLASMIKYLGPPPAEFLKRGDKHLQYFDEQGNWKGTPLEPTSLKDRLEEGGDIDMFVDFVQAMLSWEPEKRLSAAALLKHPWLQ</sequence>
<dbReference type="GO" id="GO:0000245">
    <property type="term" value="P:spliceosomal complex assembly"/>
    <property type="evidence" value="ECO:0007669"/>
    <property type="project" value="TreeGrafter"/>
</dbReference>
<dbReference type="InterPro" id="IPR011009">
    <property type="entry name" value="Kinase-like_dom_sf"/>
</dbReference>
<keyword evidence="6" id="KW-0067">ATP-binding</keyword>
<name>A0A1B8GS76_9PEZI</name>
<dbReference type="RefSeq" id="XP_018132411.1">
    <property type="nucleotide sequence ID" value="XM_018272775.2"/>
</dbReference>
<evidence type="ECO:0000256" key="1">
    <source>
        <dbReference type="ARBA" id="ARBA00012513"/>
    </source>
</evidence>
<reference evidence="11" key="2">
    <citation type="journal article" date="2018" name="Nat. Commun.">
        <title>Extreme sensitivity to ultraviolet light in the fungal pathogen causing white-nose syndrome of bats.</title>
        <authorList>
            <person name="Palmer J.M."/>
            <person name="Drees K.P."/>
            <person name="Foster J.T."/>
            <person name="Lindner D.L."/>
        </authorList>
    </citation>
    <scope>NUCLEOTIDE SEQUENCE [LARGE SCALE GENOMIC DNA]</scope>
    <source>
        <strain evidence="11">UAMH 10579</strain>
    </source>
</reference>
<dbReference type="Pfam" id="PF00069">
    <property type="entry name" value="Pkinase"/>
    <property type="match status" value="2"/>
</dbReference>
<dbReference type="InterPro" id="IPR051334">
    <property type="entry name" value="SRPK"/>
</dbReference>
<comment type="catalytic activity">
    <reaction evidence="7">
        <text>L-threonyl-[protein] + ATP = O-phospho-L-threonyl-[protein] + ADP + H(+)</text>
        <dbReference type="Rhea" id="RHEA:46608"/>
        <dbReference type="Rhea" id="RHEA-COMP:11060"/>
        <dbReference type="Rhea" id="RHEA-COMP:11605"/>
        <dbReference type="ChEBI" id="CHEBI:15378"/>
        <dbReference type="ChEBI" id="CHEBI:30013"/>
        <dbReference type="ChEBI" id="CHEBI:30616"/>
        <dbReference type="ChEBI" id="CHEBI:61977"/>
        <dbReference type="ChEBI" id="CHEBI:456216"/>
        <dbReference type="EC" id="2.7.11.1"/>
    </reaction>
</comment>
<dbReference type="PROSITE" id="PS50011">
    <property type="entry name" value="PROTEIN_KINASE_DOM"/>
    <property type="match status" value="1"/>
</dbReference>
<dbReference type="GeneID" id="28836665"/>
<dbReference type="SUPFAM" id="SSF56112">
    <property type="entry name" value="Protein kinase-like (PK-like)"/>
    <property type="match status" value="1"/>
</dbReference>
<dbReference type="InterPro" id="IPR000719">
    <property type="entry name" value="Prot_kinase_dom"/>
</dbReference>
<evidence type="ECO:0000256" key="3">
    <source>
        <dbReference type="ARBA" id="ARBA00022679"/>
    </source>
</evidence>